<evidence type="ECO:0008006" key="4">
    <source>
        <dbReference type="Google" id="ProtNLM"/>
    </source>
</evidence>
<feature type="non-terminal residue" evidence="2">
    <location>
        <position position="1"/>
    </location>
</feature>
<feature type="region of interest" description="Disordered" evidence="1">
    <location>
        <begin position="214"/>
        <end position="233"/>
    </location>
</feature>
<accession>A0ABN8R1U4</accession>
<dbReference type="Proteomes" id="UP001159405">
    <property type="component" value="Unassembled WGS sequence"/>
</dbReference>
<dbReference type="EMBL" id="CALNXK010000169">
    <property type="protein sequence ID" value="CAH3172020.1"/>
    <property type="molecule type" value="Genomic_DNA"/>
</dbReference>
<sequence length="303" mass="34615">IKRDSASFNLLLSWYGSARKLQLDDRGKLKLLRNFVLKELNHLDPYNGRKRSECLILSKINYNVLVSDPIPVYLFMRFEILQLAAARFVLGRYAIKQDLLKLGLFYVPQEQISESAVRRDLRFFVLIREDEKAKQLPPSATNLLVEFPRTSKCYLLPKIHKPDNPDRPIVSACACPTEKLDIIVSGQEMLAEYTTMRPHLAAFSGTWVPSRPDKKSTTSCGSKTESGFVTTPGNNRTAADRHALVITYHPKNIDICNILLRNYSILNDCNAKVIFYKSSLEAFRRAKILRYLLVDDNLPPDSH</sequence>
<name>A0ABN8R1U4_9CNID</name>
<proteinExistence type="predicted"/>
<reference evidence="2 3" key="1">
    <citation type="submission" date="2022-05" db="EMBL/GenBank/DDBJ databases">
        <authorList>
            <consortium name="Genoscope - CEA"/>
            <person name="William W."/>
        </authorList>
    </citation>
    <scope>NUCLEOTIDE SEQUENCE [LARGE SCALE GENOMIC DNA]</scope>
</reference>
<evidence type="ECO:0000313" key="2">
    <source>
        <dbReference type="EMBL" id="CAH3172020.1"/>
    </source>
</evidence>
<gene>
    <name evidence="2" type="ORF">PLOB_00012293</name>
</gene>
<feature type="compositionally biased region" description="Polar residues" evidence="1">
    <location>
        <begin position="217"/>
        <end position="233"/>
    </location>
</feature>
<organism evidence="2 3">
    <name type="scientific">Porites lobata</name>
    <dbReference type="NCBI Taxonomy" id="104759"/>
    <lineage>
        <taxon>Eukaryota</taxon>
        <taxon>Metazoa</taxon>
        <taxon>Cnidaria</taxon>
        <taxon>Anthozoa</taxon>
        <taxon>Hexacorallia</taxon>
        <taxon>Scleractinia</taxon>
        <taxon>Fungiina</taxon>
        <taxon>Poritidae</taxon>
        <taxon>Porites</taxon>
    </lineage>
</organism>
<evidence type="ECO:0000256" key="1">
    <source>
        <dbReference type="SAM" id="MobiDB-lite"/>
    </source>
</evidence>
<keyword evidence="3" id="KW-1185">Reference proteome</keyword>
<comment type="caution">
    <text evidence="2">The sequence shown here is derived from an EMBL/GenBank/DDBJ whole genome shotgun (WGS) entry which is preliminary data.</text>
</comment>
<protein>
    <recommendedName>
        <fullName evidence="4">BTB domain-containing protein</fullName>
    </recommendedName>
</protein>
<evidence type="ECO:0000313" key="3">
    <source>
        <dbReference type="Proteomes" id="UP001159405"/>
    </source>
</evidence>